<evidence type="ECO:0000256" key="8">
    <source>
        <dbReference type="ARBA" id="ARBA00022989"/>
    </source>
</evidence>
<dbReference type="GO" id="GO:0004252">
    <property type="term" value="F:serine-type endopeptidase activity"/>
    <property type="evidence" value="ECO:0007669"/>
    <property type="project" value="InterPro"/>
</dbReference>
<evidence type="ECO:0000256" key="10">
    <source>
        <dbReference type="ARBA" id="ARBA00023136"/>
    </source>
</evidence>
<dbReference type="Gene3D" id="2.10.109.10">
    <property type="entry name" value="Umud Fragment, subunit A"/>
    <property type="match status" value="1"/>
</dbReference>
<evidence type="ECO:0000256" key="5">
    <source>
        <dbReference type="ARBA" id="ARBA00022692"/>
    </source>
</evidence>
<reference evidence="14" key="1">
    <citation type="submission" date="2021-01" db="EMBL/GenBank/DDBJ databases">
        <authorList>
            <person name="Corre E."/>
            <person name="Pelletier E."/>
            <person name="Niang G."/>
            <person name="Scheremetjew M."/>
            <person name="Finn R."/>
            <person name="Kale V."/>
            <person name="Holt S."/>
            <person name="Cochrane G."/>
            <person name="Meng A."/>
            <person name="Brown T."/>
            <person name="Cohen L."/>
        </authorList>
    </citation>
    <scope>NUCLEOTIDE SEQUENCE</scope>
    <source>
        <strain evidence="14">B593</strain>
    </source>
</reference>
<dbReference type="Pfam" id="PF10502">
    <property type="entry name" value="Peptidase_S26"/>
    <property type="match status" value="1"/>
</dbReference>
<keyword evidence="5" id="KW-0812">Transmembrane</keyword>
<evidence type="ECO:0000256" key="2">
    <source>
        <dbReference type="ARBA" id="ARBA00007066"/>
    </source>
</evidence>
<feature type="compositionally biased region" description="Basic and acidic residues" evidence="11">
    <location>
        <begin position="152"/>
        <end position="165"/>
    </location>
</feature>
<feature type="region of interest" description="Disordered" evidence="11">
    <location>
        <begin position="141"/>
        <end position="165"/>
    </location>
</feature>
<evidence type="ECO:0000313" key="13">
    <source>
        <dbReference type="EMBL" id="CAD8343963.1"/>
    </source>
</evidence>
<keyword evidence="10" id="KW-0472">Membrane</keyword>
<accession>A0A6T9YI78</accession>
<evidence type="ECO:0000256" key="11">
    <source>
        <dbReference type="SAM" id="MobiDB-lite"/>
    </source>
</evidence>
<evidence type="ECO:0000256" key="9">
    <source>
        <dbReference type="ARBA" id="ARBA00023128"/>
    </source>
</evidence>
<dbReference type="InterPro" id="IPR037730">
    <property type="entry name" value="IMP2"/>
</dbReference>
<dbReference type="EMBL" id="HBEH01000830">
    <property type="protein sequence ID" value="CAD8343964.1"/>
    <property type="molecule type" value="Transcribed_RNA"/>
</dbReference>
<dbReference type="InterPro" id="IPR036286">
    <property type="entry name" value="LexA/Signal_pep-like_sf"/>
</dbReference>
<dbReference type="PRINTS" id="PR00727">
    <property type="entry name" value="LEADERPTASE"/>
</dbReference>
<comment type="similarity">
    <text evidence="2">Belongs to the peptidase S26 family. IMP2 subfamily.</text>
</comment>
<dbReference type="GO" id="GO:0042720">
    <property type="term" value="C:mitochondrial inner membrane peptidase complex"/>
    <property type="evidence" value="ECO:0007669"/>
    <property type="project" value="InterPro"/>
</dbReference>
<keyword evidence="6" id="KW-0999">Mitochondrion inner membrane</keyword>
<evidence type="ECO:0000256" key="7">
    <source>
        <dbReference type="ARBA" id="ARBA00022801"/>
    </source>
</evidence>
<comment type="subcellular location">
    <subcellularLocation>
        <location evidence="1">Mitochondrion inner membrane</location>
        <topology evidence="1">Single-pass membrane protein</topology>
    </subcellularLocation>
</comment>
<dbReference type="PANTHER" id="PTHR46041">
    <property type="entry name" value="MITOCHONDRIAL INNER MEMBRANE PROTEASE SUBUNIT 2"/>
    <property type="match status" value="1"/>
</dbReference>
<evidence type="ECO:0000259" key="12">
    <source>
        <dbReference type="Pfam" id="PF10502"/>
    </source>
</evidence>
<keyword evidence="9" id="KW-0496">Mitochondrion</keyword>
<dbReference type="SUPFAM" id="SSF51306">
    <property type="entry name" value="LexA/Signal peptidase"/>
    <property type="match status" value="1"/>
</dbReference>
<dbReference type="InterPro" id="IPR019533">
    <property type="entry name" value="Peptidase_S26"/>
</dbReference>
<dbReference type="GO" id="GO:0006627">
    <property type="term" value="P:protein processing involved in protein targeting to mitochondrion"/>
    <property type="evidence" value="ECO:0007669"/>
    <property type="project" value="InterPro"/>
</dbReference>
<protein>
    <recommendedName>
        <fullName evidence="3">Mitochondrial inner membrane protease subunit 2</fullName>
    </recommendedName>
</protein>
<gene>
    <name evidence="13" type="ORF">PARE0329_LOCUS598</name>
    <name evidence="14" type="ORF">PARE0329_LOCUS599</name>
</gene>
<dbReference type="EMBL" id="HBEH01000829">
    <property type="protein sequence ID" value="CAD8343963.1"/>
    <property type="molecule type" value="Transcribed_RNA"/>
</dbReference>
<dbReference type="InterPro" id="IPR000223">
    <property type="entry name" value="Pept_S26A_signal_pept_1"/>
</dbReference>
<name>A0A6T9YI78_9STRA</name>
<feature type="domain" description="Peptidase S26" evidence="12">
    <location>
        <begin position="23"/>
        <end position="214"/>
    </location>
</feature>
<keyword evidence="7" id="KW-0378">Hydrolase</keyword>
<proteinExistence type="inferred from homology"/>
<organism evidence="14">
    <name type="scientific">Pseudo-nitzschia arenysensis</name>
    <dbReference type="NCBI Taxonomy" id="697910"/>
    <lineage>
        <taxon>Eukaryota</taxon>
        <taxon>Sar</taxon>
        <taxon>Stramenopiles</taxon>
        <taxon>Ochrophyta</taxon>
        <taxon>Bacillariophyta</taxon>
        <taxon>Bacillariophyceae</taxon>
        <taxon>Bacillariophycidae</taxon>
        <taxon>Bacillariales</taxon>
        <taxon>Bacillariaceae</taxon>
        <taxon>Pseudo-nitzschia</taxon>
    </lineage>
</organism>
<evidence type="ECO:0000256" key="6">
    <source>
        <dbReference type="ARBA" id="ARBA00022792"/>
    </source>
</evidence>
<evidence type="ECO:0000256" key="4">
    <source>
        <dbReference type="ARBA" id="ARBA00022670"/>
    </source>
</evidence>
<evidence type="ECO:0000256" key="1">
    <source>
        <dbReference type="ARBA" id="ARBA00004434"/>
    </source>
</evidence>
<evidence type="ECO:0000256" key="3">
    <source>
        <dbReference type="ARBA" id="ARBA00013650"/>
    </source>
</evidence>
<keyword evidence="4" id="KW-0645">Protease</keyword>
<dbReference type="AlphaFoldDB" id="A0A6T9YI78"/>
<sequence length="230" mass="25534">MAFSQQLLKGRAAPSFLASCGTLVAVTPLIVWAHDSLFSLCRVRDSSMEPTLFPGDILVVRKADGFWQRWTTTKEEAIDETASVERERILAYERDHCNSNGAIGLLRKPPIPISGNIIVFKNPEKYPDQWSIQRVLATGGETVRPKSSNKRNFGEGESSAKKDTRIESTVYIPPYSIYVQGDNCSASSTENYNKGGHGPVSKKLLVGIAEFRVWPPWRMGKVAKEISEST</sequence>
<keyword evidence="8" id="KW-1133">Transmembrane helix</keyword>
<dbReference type="GO" id="GO:0006465">
    <property type="term" value="P:signal peptide processing"/>
    <property type="evidence" value="ECO:0007669"/>
    <property type="project" value="InterPro"/>
</dbReference>
<dbReference type="PANTHER" id="PTHR46041:SF2">
    <property type="entry name" value="MITOCHONDRIAL INNER MEMBRANE PROTEASE SUBUNIT 2"/>
    <property type="match status" value="1"/>
</dbReference>
<evidence type="ECO:0000313" key="14">
    <source>
        <dbReference type="EMBL" id="CAD8343964.1"/>
    </source>
</evidence>